<dbReference type="Gene3D" id="3.40.30.10">
    <property type="entry name" value="Glutaredoxin"/>
    <property type="match status" value="1"/>
</dbReference>
<gene>
    <name evidence="2" type="ORF">ACFFU4_14825</name>
</gene>
<organism evidence="2 3">
    <name type="scientific">Roseovarius ramblicola</name>
    <dbReference type="NCBI Taxonomy" id="2022336"/>
    <lineage>
        <taxon>Bacteria</taxon>
        <taxon>Pseudomonadati</taxon>
        <taxon>Pseudomonadota</taxon>
        <taxon>Alphaproteobacteria</taxon>
        <taxon>Rhodobacterales</taxon>
        <taxon>Roseobacteraceae</taxon>
        <taxon>Roseovarius</taxon>
    </lineage>
</organism>
<name>A0ABV5I2V7_9RHOB</name>
<keyword evidence="3" id="KW-1185">Reference proteome</keyword>
<dbReference type="InterPro" id="IPR001853">
    <property type="entry name" value="DSBA-like_thioredoxin_dom"/>
</dbReference>
<dbReference type="EMBL" id="JBHMEC010000026">
    <property type="protein sequence ID" value="MFB9151024.1"/>
    <property type="molecule type" value="Genomic_DNA"/>
</dbReference>
<proteinExistence type="predicted"/>
<evidence type="ECO:0000313" key="3">
    <source>
        <dbReference type="Proteomes" id="UP001589670"/>
    </source>
</evidence>
<evidence type="ECO:0000259" key="1">
    <source>
        <dbReference type="Pfam" id="PF01323"/>
    </source>
</evidence>
<dbReference type="RefSeq" id="WP_377070592.1">
    <property type="nucleotide sequence ID" value="NZ_JBHMEC010000026.1"/>
</dbReference>
<comment type="caution">
    <text evidence="2">The sequence shown here is derived from an EMBL/GenBank/DDBJ whole genome shotgun (WGS) entry which is preliminary data.</text>
</comment>
<feature type="domain" description="DSBA-like thioredoxin" evidence="1">
    <location>
        <begin position="4"/>
        <end position="68"/>
    </location>
</feature>
<dbReference type="Proteomes" id="UP001589670">
    <property type="component" value="Unassembled WGS sequence"/>
</dbReference>
<protein>
    <submittedName>
        <fullName evidence="2">DsbA family protein</fullName>
    </submittedName>
</protein>
<accession>A0ABV5I2V7</accession>
<sequence length="102" mass="11560">MFDRLQRAHITEARNVADRDVINDLAASIGHDRTEFRTLLRDPETARRVEADRQHAQRFQIRSVPTLIEPMTGTRLVNGPIEDLRVQLDFAAWLAGQRGGAA</sequence>
<reference evidence="2 3" key="1">
    <citation type="submission" date="2024-09" db="EMBL/GenBank/DDBJ databases">
        <authorList>
            <person name="Sun Q."/>
            <person name="Mori K."/>
        </authorList>
    </citation>
    <scope>NUCLEOTIDE SEQUENCE [LARGE SCALE GENOMIC DNA]</scope>
    <source>
        <strain evidence="2 3">CECT 9424</strain>
    </source>
</reference>
<evidence type="ECO:0000313" key="2">
    <source>
        <dbReference type="EMBL" id="MFB9151024.1"/>
    </source>
</evidence>
<dbReference type="SUPFAM" id="SSF52833">
    <property type="entry name" value="Thioredoxin-like"/>
    <property type="match status" value="1"/>
</dbReference>
<dbReference type="InterPro" id="IPR036249">
    <property type="entry name" value="Thioredoxin-like_sf"/>
</dbReference>
<dbReference type="Pfam" id="PF01323">
    <property type="entry name" value="DSBA"/>
    <property type="match status" value="1"/>
</dbReference>